<dbReference type="Pfam" id="PF03235">
    <property type="entry name" value="GmrSD_N"/>
    <property type="match status" value="1"/>
</dbReference>
<evidence type="ECO:0000259" key="2">
    <source>
        <dbReference type="Pfam" id="PF07510"/>
    </source>
</evidence>
<gene>
    <name evidence="4" type="ORF">EA58_01495</name>
</gene>
<organism evidence="4 5">
    <name type="scientific">Photobacterium galatheae</name>
    <dbReference type="NCBI Taxonomy" id="1654360"/>
    <lineage>
        <taxon>Bacteria</taxon>
        <taxon>Pseudomonadati</taxon>
        <taxon>Pseudomonadota</taxon>
        <taxon>Gammaproteobacteria</taxon>
        <taxon>Vibrionales</taxon>
        <taxon>Vibrionaceae</taxon>
        <taxon>Photobacterium</taxon>
    </lineage>
</organism>
<comment type="caution">
    <text evidence="4">The sequence shown here is derived from an EMBL/GenBank/DDBJ whole genome shotgun (WGS) entry which is preliminary data.</text>
</comment>
<dbReference type="InterPro" id="IPR011089">
    <property type="entry name" value="GmrSD_C"/>
</dbReference>
<feature type="domain" description="DUF7834" evidence="3">
    <location>
        <begin position="289"/>
        <end position="366"/>
    </location>
</feature>
<feature type="domain" description="GmrSD restriction endonucleases C-terminal" evidence="2">
    <location>
        <begin position="411"/>
        <end position="542"/>
    </location>
</feature>
<dbReference type="PANTHER" id="PTHR35149">
    <property type="entry name" value="SLL5132 PROTEIN"/>
    <property type="match status" value="1"/>
</dbReference>
<name>A0A066S051_9GAMM</name>
<evidence type="ECO:0000313" key="5">
    <source>
        <dbReference type="Proteomes" id="UP000027192"/>
    </source>
</evidence>
<evidence type="ECO:0008006" key="6">
    <source>
        <dbReference type="Google" id="ProtNLM"/>
    </source>
</evidence>
<dbReference type="Proteomes" id="UP000027192">
    <property type="component" value="Unassembled WGS sequence"/>
</dbReference>
<reference evidence="4 5" key="1">
    <citation type="submission" date="2014-04" db="EMBL/GenBank/DDBJ databases">
        <title>Draft genome sequence of Photobacterium halotolerans S2753: a solonamide, ngercheumicin and holomycin producer.</title>
        <authorList>
            <person name="Machado H.R."/>
            <person name="Gram L."/>
        </authorList>
    </citation>
    <scope>NUCLEOTIDE SEQUENCE [LARGE SCALE GENOMIC DNA]</scope>
    <source>
        <strain evidence="4 5">S2753</strain>
    </source>
</reference>
<evidence type="ECO:0000259" key="1">
    <source>
        <dbReference type="Pfam" id="PF03235"/>
    </source>
</evidence>
<dbReference type="Pfam" id="PF07510">
    <property type="entry name" value="GmrSD_C"/>
    <property type="match status" value="1"/>
</dbReference>
<dbReference type="RefSeq" id="WP_036748061.1">
    <property type="nucleotide sequence ID" value="NZ_JAGSGC010000011.1"/>
</dbReference>
<accession>A0A066S051</accession>
<keyword evidence="5" id="KW-1185">Reference proteome</keyword>
<dbReference type="EMBL" id="JMIB01000003">
    <property type="protein sequence ID" value="KDM93312.1"/>
    <property type="molecule type" value="Genomic_DNA"/>
</dbReference>
<dbReference type="InterPro" id="IPR057156">
    <property type="entry name" value="DUF7834"/>
</dbReference>
<protein>
    <recommendedName>
        <fullName evidence="6">DUF262 domain-containing protein</fullName>
    </recommendedName>
</protein>
<dbReference type="InterPro" id="IPR004919">
    <property type="entry name" value="GmrSD_N"/>
</dbReference>
<sequence length="548" mass="63972">MSKIEGHKININTLFSSEYFFRIPEYQRPYSWSRENCEQLFDDIFESDRDNEYFLGTVIAQEVSKSGNATNYDVIDGQQRMTTLQILMACLRDIIKDNEYKDPLKKYIYQPKNPVSGIEERDRLEVKERTFFKAHVQTNGSTLNSPSLDNLTDQQINIVKAVDIFNEKIAILKQSEIESLVSHISQRCIVIFVSTEKFDDAFRMFSIINDRGIDLRRIDILKAKNLGNQVMPDVNLRKEYSKKWEQMEDDLGGDEFERLINIIKLIEIKQKSNSELVKVFEDIFKKGKIKPGEEFIDYIADYKNIYTDLVLNKSLLDSYEDKSKFNSLINIMNSYLRGSDWLAPLLAYYKKFKTENIFQFLTKLERSYSFSWFIGETKDKRIIKMCSILKDIDKYASSSDVLSSNNFHIDVDKYSEILMSNDFAKRNFVKYALVKLEYLMSDITAERKFGAVSIEHILPVNPKDDSDWKKNFSDDERTRWTHSIANLVLLSKKKNSSASNFDFEVKKSKYLKGKISDLPRSLALLNETEWTPTVLETKLTEIVDLMTA</sequence>
<evidence type="ECO:0000313" key="4">
    <source>
        <dbReference type="EMBL" id="KDM93312.1"/>
    </source>
</evidence>
<feature type="domain" description="GmrSD restriction endonucleases N-terminal" evidence="1">
    <location>
        <begin position="11"/>
        <end position="224"/>
    </location>
</feature>
<proteinExistence type="predicted"/>
<evidence type="ECO:0000259" key="3">
    <source>
        <dbReference type="Pfam" id="PF25202"/>
    </source>
</evidence>
<dbReference type="OrthoDB" id="9798761at2"/>
<dbReference type="PANTHER" id="PTHR35149:SF2">
    <property type="entry name" value="DUF262 DOMAIN-CONTAINING PROTEIN"/>
    <property type="match status" value="1"/>
</dbReference>
<dbReference type="STRING" id="1654360.EA58_01495"/>
<dbReference type="Pfam" id="PF25202">
    <property type="entry name" value="DUF7834"/>
    <property type="match status" value="1"/>
</dbReference>
<dbReference type="AlphaFoldDB" id="A0A066S051"/>